<evidence type="ECO:0000256" key="1">
    <source>
        <dbReference type="SAM" id="Coils"/>
    </source>
</evidence>
<dbReference type="GeneTree" id="ENSGT00940000165143"/>
<dbReference type="InterPro" id="IPR039051">
    <property type="entry name" value="SE-CTX-like"/>
</dbReference>
<name>A0A3B3I756_ORYLA</name>
<organism evidence="2 3">
    <name type="scientific">Oryzias latipes</name>
    <name type="common">Japanese rice fish</name>
    <name type="synonym">Japanese killifish</name>
    <dbReference type="NCBI Taxonomy" id="8090"/>
    <lineage>
        <taxon>Eukaryota</taxon>
        <taxon>Metazoa</taxon>
        <taxon>Chordata</taxon>
        <taxon>Craniata</taxon>
        <taxon>Vertebrata</taxon>
        <taxon>Euteleostomi</taxon>
        <taxon>Actinopterygii</taxon>
        <taxon>Neopterygii</taxon>
        <taxon>Teleostei</taxon>
        <taxon>Neoteleostei</taxon>
        <taxon>Acanthomorphata</taxon>
        <taxon>Ovalentaria</taxon>
        <taxon>Atherinomorphae</taxon>
        <taxon>Beloniformes</taxon>
        <taxon>Adrianichthyidae</taxon>
        <taxon>Oryziinae</taxon>
        <taxon>Oryzias</taxon>
    </lineage>
</organism>
<dbReference type="Bgee" id="ENSORLG00000023075">
    <property type="expression patterns" value="Expressed in sexually immature organism and 5 other cell types or tissues"/>
</dbReference>
<dbReference type="AlphaFoldDB" id="A0A3B3I756"/>
<evidence type="ECO:0000313" key="3">
    <source>
        <dbReference type="Proteomes" id="UP000001038"/>
    </source>
</evidence>
<dbReference type="Proteomes" id="UP000001038">
    <property type="component" value="Chromosome 16"/>
</dbReference>
<keyword evidence="1" id="KW-0175">Coiled coil</keyword>
<evidence type="ECO:0000313" key="2">
    <source>
        <dbReference type="Ensembl" id="ENSORLP00000039625.1"/>
    </source>
</evidence>
<dbReference type="PANTHER" id="PTHR40472">
    <property type="entry name" value="RICIN B-TYPE LECTIN DOMAIN-CONTAINING PROTEIN"/>
    <property type="match status" value="1"/>
</dbReference>
<evidence type="ECO:0008006" key="4">
    <source>
        <dbReference type="Google" id="ProtNLM"/>
    </source>
</evidence>
<dbReference type="OrthoDB" id="9948175at2759"/>
<reference evidence="2 3" key="1">
    <citation type="journal article" date="2007" name="Nature">
        <title>The medaka draft genome and insights into vertebrate genome evolution.</title>
        <authorList>
            <person name="Kasahara M."/>
            <person name="Naruse K."/>
            <person name="Sasaki S."/>
            <person name="Nakatani Y."/>
            <person name="Qu W."/>
            <person name="Ahsan B."/>
            <person name="Yamada T."/>
            <person name="Nagayasu Y."/>
            <person name="Doi K."/>
            <person name="Kasai Y."/>
            <person name="Jindo T."/>
            <person name="Kobayashi D."/>
            <person name="Shimada A."/>
            <person name="Toyoda A."/>
            <person name="Kuroki Y."/>
            <person name="Fujiyama A."/>
            <person name="Sasaki T."/>
            <person name="Shimizu A."/>
            <person name="Asakawa S."/>
            <person name="Shimizu N."/>
            <person name="Hashimoto S."/>
            <person name="Yang J."/>
            <person name="Lee Y."/>
            <person name="Matsushima K."/>
            <person name="Sugano S."/>
            <person name="Sakaizumi M."/>
            <person name="Narita T."/>
            <person name="Ohishi K."/>
            <person name="Haga S."/>
            <person name="Ohta F."/>
            <person name="Nomoto H."/>
            <person name="Nogata K."/>
            <person name="Morishita T."/>
            <person name="Endo T."/>
            <person name="Shin-I T."/>
            <person name="Takeda H."/>
            <person name="Morishita S."/>
            <person name="Kohara Y."/>
        </authorList>
    </citation>
    <scope>NUCLEOTIDE SEQUENCE [LARGE SCALE GENOMIC DNA]</scope>
    <source>
        <strain evidence="2 3">Hd-rR</strain>
    </source>
</reference>
<dbReference type="KEGG" id="ola:101175432"/>
<gene>
    <name evidence="2" type="primary">LOC101175432</name>
</gene>
<dbReference type="RefSeq" id="XP_004078433.1">
    <property type="nucleotide sequence ID" value="XM_004078385.3"/>
</dbReference>
<proteinExistence type="predicted"/>
<dbReference type="Ensembl" id="ENSORLT00000030945.1">
    <property type="protein sequence ID" value="ENSORLP00000039625.1"/>
    <property type="gene ID" value="ENSORLG00000023075.1"/>
</dbReference>
<sequence>MAVDKAKLQEVAIKGLKVLRSIAQSASKACPALSIASSLIGVILNFVDHDDSLEKLQKNFQEIHNGLNDLSEQADQVIRNIKKEKSDEQFGEVVDVIKQQYEKYEEMINAPPEEMKSKAEEFKDVCNKTLGDQRLNTLYESVMGKNKMASDPILKVYKEYSGNERDTMFQLCDELLYLLCIGCVSVIAKANLDGGNEERKWEENLHLACKEIEKALEGCK</sequence>
<dbReference type="InParanoid" id="A0A3B3I756"/>
<accession>A0A3B3I756</accession>
<dbReference type="PANTHER" id="PTHR40472:SF7">
    <property type="entry name" value="PROTEIN RAPUNZEL"/>
    <property type="match status" value="1"/>
</dbReference>
<reference evidence="2" key="3">
    <citation type="submission" date="2025-09" db="UniProtKB">
        <authorList>
            <consortium name="Ensembl"/>
        </authorList>
    </citation>
    <scope>IDENTIFICATION</scope>
    <source>
        <strain evidence="2">Hd-rR</strain>
    </source>
</reference>
<reference evidence="2" key="2">
    <citation type="submission" date="2025-08" db="UniProtKB">
        <authorList>
            <consortium name="Ensembl"/>
        </authorList>
    </citation>
    <scope>IDENTIFICATION</scope>
    <source>
        <strain evidence="2">Hd-rR</strain>
    </source>
</reference>
<protein>
    <recommendedName>
        <fullName evidence="4">Rapunzel 2</fullName>
    </recommendedName>
</protein>
<feature type="coiled-coil region" evidence="1">
    <location>
        <begin position="53"/>
        <end position="87"/>
    </location>
</feature>
<keyword evidence="3" id="KW-1185">Reference proteome</keyword>
<dbReference type="GeneID" id="101175432"/>